<dbReference type="GO" id="GO:0030288">
    <property type="term" value="C:outer membrane-bounded periplasmic space"/>
    <property type="evidence" value="ECO:0007669"/>
    <property type="project" value="TreeGrafter"/>
</dbReference>
<gene>
    <name evidence="6" type="primary">cpdB</name>
    <name evidence="6" type="ORF">HMPREF9141_1109</name>
</gene>
<feature type="region of interest" description="Disordered" evidence="3">
    <location>
        <begin position="1"/>
        <end position="25"/>
    </location>
</feature>
<evidence type="ECO:0000313" key="7">
    <source>
        <dbReference type="Proteomes" id="UP000005697"/>
    </source>
</evidence>
<comment type="caution">
    <text evidence="6">The sequence shown here is derived from an EMBL/GenBank/DDBJ whole genome shotgun (WGS) entry which is preliminary data.</text>
</comment>
<dbReference type="PANTHER" id="PTHR11575">
    <property type="entry name" value="5'-NUCLEOTIDASE-RELATED"/>
    <property type="match status" value="1"/>
</dbReference>
<organism evidence="6 7">
    <name type="scientific">Prevotella multiformis DSM 16608</name>
    <dbReference type="NCBI Taxonomy" id="888743"/>
    <lineage>
        <taxon>Bacteria</taxon>
        <taxon>Pseudomonadati</taxon>
        <taxon>Bacteroidota</taxon>
        <taxon>Bacteroidia</taxon>
        <taxon>Bacteroidales</taxon>
        <taxon>Prevotellaceae</taxon>
        <taxon>Prevotella</taxon>
    </lineage>
</organism>
<sequence length="645" mass="72970">MGQLFPAVGNPVPGRRESCSQPVGNPVPDGRELIRPYKQAYRAFVCFRFISYFCKGNKHQIMKLSIIALTIMLGLSSSTMAQQKDITIKLIETSDVHGSFFPYDFISRKPRSGSMARVCTLVEELRRKNGRENVYLLDNGDILQGQPVSYYYNYVVPQKENIAASVLNYMGYDVATVGNHDIETGHAVYDKWFKELNFPILGANIIRTSTGRPYLLPYHTIRKKNGIKVCVIGMLTPAIPNWLKEKIWSGMRFEEMVSCAKRTMAEVKAKEKPDAVIGLFHSGWDGGIKTPDYDEDASKKVAREVPGFDVVFFGHDHTPHYSVEKNVAGREVVCLDPANNAQRIALATLTFSTKTVKGKRQYTLKKAAGKLVDVRNLKADETFIRHFQPEIDAVKAWSGQVIGRFENTIYTKDSYFGNSAFNDLILDLELKITKADIAFNAPLQFNASIQAGPVTVADMFNLYKYENNLCTMRLTGKEIRKHLEMSYDLWCNTMKTPDDHLLLLSDTQNDAQRLGFKNFSFNFDSAAGIDYEVDVTKPDGEKVHILRMSNGAPFDENKWYTVALNSYRANGGGELLTKGAGIPHDSLQSRIIWESPKDQRYYLMEEIKKAGVLNPQAHHNWKFVPEAWTAPAAERDRRLLFGEQK</sequence>
<dbReference type="Gene3D" id="3.90.780.10">
    <property type="entry name" value="5'-Nucleotidase, C-terminal domain"/>
    <property type="match status" value="1"/>
</dbReference>
<evidence type="ECO:0000256" key="2">
    <source>
        <dbReference type="RuleBase" id="RU362119"/>
    </source>
</evidence>
<dbReference type="SUPFAM" id="SSF55816">
    <property type="entry name" value="5'-nucleotidase (syn. UDP-sugar hydrolase), C-terminal domain"/>
    <property type="match status" value="1"/>
</dbReference>
<proteinExistence type="inferred from homology"/>
<dbReference type="STRING" id="888743.HMPREF9141_1109"/>
<dbReference type="Gene3D" id="3.60.21.10">
    <property type="match status" value="1"/>
</dbReference>
<dbReference type="SUPFAM" id="SSF56300">
    <property type="entry name" value="Metallo-dependent phosphatases"/>
    <property type="match status" value="1"/>
</dbReference>
<feature type="domain" description="5'-Nucleotidase C-terminal" evidence="5">
    <location>
        <begin position="401"/>
        <end position="574"/>
    </location>
</feature>
<dbReference type="InterPro" id="IPR004843">
    <property type="entry name" value="Calcineurin-like_PHP"/>
</dbReference>
<dbReference type="GO" id="GO:0009166">
    <property type="term" value="P:nucleotide catabolic process"/>
    <property type="evidence" value="ECO:0007669"/>
    <property type="project" value="InterPro"/>
</dbReference>
<evidence type="ECO:0000259" key="4">
    <source>
        <dbReference type="Pfam" id="PF00149"/>
    </source>
</evidence>
<feature type="domain" description="Calcineurin-like phosphoesterase" evidence="4">
    <location>
        <begin position="89"/>
        <end position="319"/>
    </location>
</feature>
<keyword evidence="2" id="KW-0547">Nucleotide-binding</keyword>
<dbReference type="PANTHER" id="PTHR11575:SF6">
    <property type="entry name" value="2',3'-CYCLIC-NUCLEOTIDE 2'-PHOSPHODIESTERASE_3'-NUCLEOTIDASE"/>
    <property type="match status" value="1"/>
</dbReference>
<dbReference type="Proteomes" id="UP000005697">
    <property type="component" value="Unassembled WGS sequence"/>
</dbReference>
<evidence type="ECO:0000256" key="1">
    <source>
        <dbReference type="ARBA" id="ARBA00022729"/>
    </source>
</evidence>
<dbReference type="Pfam" id="PF00149">
    <property type="entry name" value="Metallophos"/>
    <property type="match status" value="1"/>
</dbReference>
<dbReference type="EMBL" id="AEWX01000016">
    <property type="protein sequence ID" value="EGC20373.1"/>
    <property type="molecule type" value="Genomic_DNA"/>
</dbReference>
<evidence type="ECO:0000256" key="3">
    <source>
        <dbReference type="SAM" id="MobiDB-lite"/>
    </source>
</evidence>
<keyword evidence="2 6" id="KW-0378">Hydrolase</keyword>
<evidence type="ECO:0000313" key="6">
    <source>
        <dbReference type="EMBL" id="EGC20373.1"/>
    </source>
</evidence>
<dbReference type="AlphaFoldDB" id="F0F692"/>
<dbReference type="EC" id="3.1.3.5" evidence="6"/>
<reference evidence="6 7" key="1">
    <citation type="submission" date="2011-01" db="EMBL/GenBank/DDBJ databases">
        <authorList>
            <person name="Muzny D."/>
            <person name="Qin X."/>
            <person name="Deng J."/>
            <person name="Jiang H."/>
            <person name="Liu Y."/>
            <person name="Qu J."/>
            <person name="Song X.-Z."/>
            <person name="Zhang L."/>
            <person name="Thornton R."/>
            <person name="Coyle M."/>
            <person name="Francisco L."/>
            <person name="Jackson L."/>
            <person name="Javaid M."/>
            <person name="Korchina V."/>
            <person name="Kovar C."/>
            <person name="Mata R."/>
            <person name="Mathew T."/>
            <person name="Ngo R."/>
            <person name="Nguyen L."/>
            <person name="Nguyen N."/>
            <person name="Okwuonu G."/>
            <person name="Ongeri F."/>
            <person name="Pham C."/>
            <person name="Simmons D."/>
            <person name="Wilczek-Boney K."/>
            <person name="Hale W."/>
            <person name="Jakkamsetti A."/>
            <person name="Pham P."/>
            <person name="Ruth R."/>
            <person name="San Lucas F."/>
            <person name="Warren J."/>
            <person name="Zhang J."/>
            <person name="Zhao Z."/>
            <person name="Zhou C."/>
            <person name="Zhu D."/>
            <person name="Lee S."/>
            <person name="Bess C."/>
            <person name="Blankenburg K."/>
            <person name="Forbes L."/>
            <person name="Fu Q."/>
            <person name="Gubbala S."/>
            <person name="Hirani K."/>
            <person name="Jayaseelan J.C."/>
            <person name="Lara F."/>
            <person name="Munidasa M."/>
            <person name="Palculict T."/>
            <person name="Patil S."/>
            <person name="Pu L.-L."/>
            <person name="Saada N."/>
            <person name="Tang L."/>
            <person name="Weissenberger G."/>
            <person name="Zhu Y."/>
            <person name="Hemphill L."/>
            <person name="Shang Y."/>
            <person name="Youmans B."/>
            <person name="Ayvaz T."/>
            <person name="Ross M."/>
            <person name="Santibanez J."/>
            <person name="Aqrawi P."/>
            <person name="Gross S."/>
            <person name="Joshi V."/>
            <person name="Fowler G."/>
            <person name="Nazareth L."/>
            <person name="Reid J."/>
            <person name="Worley K."/>
            <person name="Petrosino J."/>
            <person name="Highlander S."/>
            <person name="Gibbs R."/>
        </authorList>
    </citation>
    <scope>NUCLEOTIDE SEQUENCE [LARGE SCALE GENOMIC DNA]</scope>
    <source>
        <strain evidence="6 7">DSM 16608</strain>
    </source>
</reference>
<protein>
    <submittedName>
        <fullName evidence="6">5'-nucleotidase, C-terminal domain protein</fullName>
        <ecNumber evidence="6">3.1.3.5</ecNumber>
    </submittedName>
</protein>
<dbReference type="InterPro" id="IPR006179">
    <property type="entry name" value="5_nucleotidase/apyrase"/>
</dbReference>
<dbReference type="GO" id="GO:0000166">
    <property type="term" value="F:nucleotide binding"/>
    <property type="evidence" value="ECO:0007669"/>
    <property type="project" value="UniProtKB-KW"/>
</dbReference>
<comment type="similarity">
    <text evidence="2">Belongs to the 5'-nucleotidase family.</text>
</comment>
<dbReference type="PRINTS" id="PR01607">
    <property type="entry name" value="APYRASEFAMLY"/>
</dbReference>
<evidence type="ECO:0000259" key="5">
    <source>
        <dbReference type="Pfam" id="PF02872"/>
    </source>
</evidence>
<name>F0F692_9BACT</name>
<keyword evidence="7" id="KW-1185">Reference proteome</keyword>
<dbReference type="eggNOG" id="COG0737">
    <property type="taxonomic scope" value="Bacteria"/>
</dbReference>
<dbReference type="InterPro" id="IPR036907">
    <property type="entry name" value="5'-Nucleotdase_C_sf"/>
</dbReference>
<accession>F0F692</accession>
<dbReference type="GO" id="GO:0008253">
    <property type="term" value="F:5'-nucleotidase activity"/>
    <property type="evidence" value="ECO:0007669"/>
    <property type="project" value="UniProtKB-EC"/>
</dbReference>
<keyword evidence="1" id="KW-0732">Signal</keyword>
<dbReference type="HOGENOM" id="CLU_005854_4_3_10"/>
<dbReference type="Pfam" id="PF02872">
    <property type="entry name" value="5_nucleotid_C"/>
    <property type="match status" value="1"/>
</dbReference>
<dbReference type="InterPro" id="IPR008334">
    <property type="entry name" value="5'-Nucleotdase_C"/>
</dbReference>
<dbReference type="InterPro" id="IPR029052">
    <property type="entry name" value="Metallo-depent_PP-like"/>
</dbReference>